<dbReference type="PROSITE" id="PS51318">
    <property type="entry name" value="TAT"/>
    <property type="match status" value="1"/>
</dbReference>
<reference evidence="3 4" key="1">
    <citation type="submission" date="2019-09" db="EMBL/GenBank/DDBJ databases">
        <title>Mumia zhuanghuii sp. nov. isolated from the intestinal contents of plateau pika (Ochotona curzoniae) in the Qinghai-Tibet plateau of China.</title>
        <authorList>
            <person name="Tian Z."/>
        </authorList>
    </citation>
    <scope>NUCLEOTIDE SEQUENCE [LARGE SCALE GENOMIC DNA]</scope>
    <source>
        <strain evidence="4">350</strain>
    </source>
</reference>
<protein>
    <submittedName>
        <fullName evidence="3">DUF2236 domain-containing protein</fullName>
    </submittedName>
</protein>
<dbReference type="OrthoDB" id="7614910at2"/>
<dbReference type="AlphaFoldDB" id="A0A5Q6RJC6"/>
<keyword evidence="1" id="KW-0732">Signal</keyword>
<dbReference type="PANTHER" id="PTHR37539">
    <property type="entry name" value="SECRETED PROTEIN-RELATED"/>
    <property type="match status" value="1"/>
</dbReference>
<evidence type="ECO:0000256" key="1">
    <source>
        <dbReference type="SAM" id="SignalP"/>
    </source>
</evidence>
<dbReference type="InterPro" id="IPR006311">
    <property type="entry name" value="TAT_signal"/>
</dbReference>
<dbReference type="Pfam" id="PF09995">
    <property type="entry name" value="MPAB_Lcp_cat"/>
    <property type="match status" value="1"/>
</dbReference>
<feature type="chain" id="PRO_5038468141" evidence="1">
    <location>
        <begin position="24"/>
        <end position="410"/>
    </location>
</feature>
<dbReference type="GO" id="GO:0016491">
    <property type="term" value="F:oxidoreductase activity"/>
    <property type="evidence" value="ECO:0007669"/>
    <property type="project" value="InterPro"/>
</dbReference>
<feature type="domain" description="ER-bound oxygenase mpaB/mpaB'/Rubber oxygenase catalytic" evidence="2">
    <location>
        <begin position="129"/>
        <end position="357"/>
    </location>
</feature>
<evidence type="ECO:0000259" key="2">
    <source>
        <dbReference type="Pfam" id="PF09995"/>
    </source>
</evidence>
<name>A0A5Q6RJC6_9ACTN</name>
<dbReference type="PANTHER" id="PTHR37539:SF1">
    <property type="entry name" value="ER-BOUND OXYGENASE MPAB_MPAB'_RUBBER OXYGENASE CATALYTIC DOMAIN-CONTAINING PROTEIN"/>
    <property type="match status" value="1"/>
</dbReference>
<dbReference type="RefSeq" id="WP_149771475.1">
    <property type="nucleotide sequence ID" value="NZ_VDFQ02000007.1"/>
</dbReference>
<evidence type="ECO:0000313" key="4">
    <source>
        <dbReference type="Proteomes" id="UP000307768"/>
    </source>
</evidence>
<dbReference type="InterPro" id="IPR037473">
    <property type="entry name" value="Lcp-like"/>
</dbReference>
<dbReference type="EMBL" id="VDFQ02000007">
    <property type="protein sequence ID" value="KAA1418186.1"/>
    <property type="molecule type" value="Genomic_DNA"/>
</dbReference>
<accession>A0A5Q6RJC6</accession>
<organism evidence="3 4">
    <name type="scientific">Mumia zhuanghuii</name>
    <dbReference type="NCBI Taxonomy" id="2585211"/>
    <lineage>
        <taxon>Bacteria</taxon>
        <taxon>Bacillati</taxon>
        <taxon>Actinomycetota</taxon>
        <taxon>Actinomycetes</taxon>
        <taxon>Propionibacteriales</taxon>
        <taxon>Nocardioidaceae</taxon>
        <taxon>Mumia</taxon>
    </lineage>
</organism>
<feature type="signal peptide" evidence="1">
    <location>
        <begin position="1"/>
        <end position="23"/>
    </location>
</feature>
<sequence>MSELSRRNLIRAGGALGALGAFAAAAPARAWTWSSTGSIAGTGTGRDPRYVWDDLADPVLASLLDRGGVPAVNDVLRSWTKNGQTVPSGLPSDVAALVNQTRRLPAWADQAKLDLAYQFTRKRGLYLGVLYGMNSGMMSAAIPREARAVYYSKGGADLTDRIAKTAKLGYDIGDYHAYRPDGEMIVTCVKTRLTHAAVRHLLPQSPHWVASADEDIPISQFDIMVTWHSLASSVWQKLREWNIRIPKAEADAYLHIWQVTASMLGVLDEYIPASWDEALAQREQVLVPLLGPTPEGVKLAEMLVNLGDRIDFTLVTKPAFESVTRYMLGDQVTDWLGIDRNPILDATVAAAWIPFVRLRELGLPLLGVPSIYFVFEELIRKFALFYLEPGQTINIDIPTMNNPNYPSSAS</sequence>
<dbReference type="Proteomes" id="UP000307768">
    <property type="component" value="Unassembled WGS sequence"/>
</dbReference>
<evidence type="ECO:0000313" key="3">
    <source>
        <dbReference type="EMBL" id="KAA1418186.1"/>
    </source>
</evidence>
<comment type="caution">
    <text evidence="3">The sequence shown here is derived from an EMBL/GenBank/DDBJ whole genome shotgun (WGS) entry which is preliminary data.</text>
</comment>
<proteinExistence type="predicted"/>
<dbReference type="InterPro" id="IPR018713">
    <property type="entry name" value="MPAB/Lcp_cat_dom"/>
</dbReference>
<gene>
    <name evidence="3" type="ORF">FE697_020340</name>
</gene>